<protein>
    <submittedName>
        <fullName evidence="3">Uncharacterized protein</fullName>
    </submittedName>
</protein>
<dbReference type="EMBL" id="LR798307">
    <property type="protein sequence ID" value="CAB5222393.1"/>
    <property type="molecule type" value="Genomic_DNA"/>
</dbReference>
<sequence>MATISANLPQPIDYSIDVKMPFEASLEGFKLGSDVATIQAAQQKRLLEQQAMQQTQARQAELGTRLKSFYNKKPEERNFEEIEQLFAFAGNKDQLDALKLMAEGTDKRRLDADKRFYAQVMLGLESEPTVAFKLLDDKILAEKDPAQKAALETIKRTAETVNPAAAVNLIEPYTASIFGKDWYAGLKDARVERRAQDLAPSALQKSIADADKAVADATTAQATAKNADEKAAADAAKATAEAQQAEVKAKYEERERLAALEKSNWDVKNLKSQINDRSQQLNLRSQEVAATVAEKLASAGAKLNEVPADTKKLINESAVAAATSKQSAGQFNDLAKRLEAEGGGYGIFSSASDYLKKGVGFQGGMTQLRQEYIRLRNTAAIKSLPPGPATDRDIALALRGFPGDNASASDLASFLRGMAKLQDIDASINNAKTDWLTNNNGSLARAKNTFIAGDYAAKAGENFNDFSTRIIDDVTKKYDPRTQSSIVDQIPTDKNPRPMATQNNVRSAADAILRGGQ</sequence>
<organism evidence="3">
    <name type="scientific">uncultured Caudovirales phage</name>
    <dbReference type="NCBI Taxonomy" id="2100421"/>
    <lineage>
        <taxon>Viruses</taxon>
        <taxon>Duplodnaviria</taxon>
        <taxon>Heunggongvirae</taxon>
        <taxon>Uroviricota</taxon>
        <taxon>Caudoviricetes</taxon>
        <taxon>Peduoviridae</taxon>
        <taxon>Maltschvirus</taxon>
        <taxon>Maltschvirus maltsch</taxon>
    </lineage>
</organism>
<evidence type="ECO:0000256" key="2">
    <source>
        <dbReference type="SAM" id="MobiDB-lite"/>
    </source>
</evidence>
<proteinExistence type="predicted"/>
<gene>
    <name evidence="3" type="ORF">UFOVP379_3</name>
</gene>
<evidence type="ECO:0000256" key="1">
    <source>
        <dbReference type="SAM" id="Coils"/>
    </source>
</evidence>
<reference evidence="3" key="1">
    <citation type="submission" date="2020-05" db="EMBL/GenBank/DDBJ databases">
        <authorList>
            <person name="Chiriac C."/>
            <person name="Salcher M."/>
            <person name="Ghai R."/>
            <person name="Kavagutti S V."/>
        </authorList>
    </citation>
    <scope>NUCLEOTIDE SEQUENCE</scope>
</reference>
<feature type="region of interest" description="Disordered" evidence="2">
    <location>
        <begin position="482"/>
        <end position="517"/>
    </location>
</feature>
<feature type="coiled-coil region" evidence="1">
    <location>
        <begin position="226"/>
        <end position="255"/>
    </location>
</feature>
<accession>A0A6J7X509</accession>
<evidence type="ECO:0000313" key="3">
    <source>
        <dbReference type="EMBL" id="CAB5222393.1"/>
    </source>
</evidence>
<name>A0A6J7X509_9CAUD</name>
<keyword evidence="1" id="KW-0175">Coiled coil</keyword>